<reference evidence="1" key="1">
    <citation type="submission" date="2015-11" db="EMBL/GenBank/DDBJ databases">
        <title>De novo transcriptome assembly of four potential Pierce s Disease insect vectors from Arizona vineyards.</title>
        <authorList>
            <person name="Tassone E.E."/>
        </authorList>
    </citation>
    <scope>NUCLEOTIDE SEQUENCE</scope>
</reference>
<proteinExistence type="predicted"/>
<organism evidence="1">
    <name type="scientific">Cuerna arida</name>
    <dbReference type="NCBI Taxonomy" id="1464854"/>
    <lineage>
        <taxon>Eukaryota</taxon>
        <taxon>Metazoa</taxon>
        <taxon>Ecdysozoa</taxon>
        <taxon>Arthropoda</taxon>
        <taxon>Hexapoda</taxon>
        <taxon>Insecta</taxon>
        <taxon>Pterygota</taxon>
        <taxon>Neoptera</taxon>
        <taxon>Paraneoptera</taxon>
        <taxon>Hemiptera</taxon>
        <taxon>Auchenorrhyncha</taxon>
        <taxon>Membracoidea</taxon>
        <taxon>Cicadellidae</taxon>
        <taxon>Cicadellinae</taxon>
        <taxon>Proconiini</taxon>
        <taxon>Cuerna</taxon>
    </lineage>
</organism>
<name>A0A1B6FJF4_9HEMI</name>
<dbReference type="AlphaFoldDB" id="A0A1B6FJF4"/>
<feature type="non-terminal residue" evidence="1">
    <location>
        <position position="123"/>
    </location>
</feature>
<dbReference type="EMBL" id="GECZ01019447">
    <property type="protein sequence ID" value="JAS50322.1"/>
    <property type="molecule type" value="Transcribed_RNA"/>
</dbReference>
<gene>
    <name evidence="1" type="ORF">g.44044</name>
</gene>
<feature type="non-terminal residue" evidence="1">
    <location>
        <position position="1"/>
    </location>
</feature>
<accession>A0A1B6FJF4</accession>
<evidence type="ECO:0000313" key="1">
    <source>
        <dbReference type="EMBL" id="JAS50322.1"/>
    </source>
</evidence>
<protein>
    <submittedName>
        <fullName evidence="1">Uncharacterized protein</fullName>
    </submittedName>
</protein>
<sequence>SCISHETRGKKATKKDKVYFQISTLFQFEYSAKEKGYVKAYSSINSLLPPHTFFMARNRKVEPPMQKAYPADQVPIKKAKIEDLKKMIEYIPDAYKQYYDNIINWSTTEEEAADSDVEAESSG</sequence>